<organism evidence="1 2">
    <name type="scientific">Amantichitinum ursilacus</name>
    <dbReference type="NCBI Taxonomy" id="857265"/>
    <lineage>
        <taxon>Bacteria</taxon>
        <taxon>Pseudomonadati</taxon>
        <taxon>Pseudomonadota</taxon>
        <taxon>Betaproteobacteria</taxon>
        <taxon>Neisseriales</taxon>
        <taxon>Chitinibacteraceae</taxon>
        <taxon>Amantichitinum</taxon>
    </lineage>
</organism>
<dbReference type="Proteomes" id="UP000037939">
    <property type="component" value="Unassembled WGS sequence"/>
</dbReference>
<accession>A0A0N1JSX0</accession>
<proteinExistence type="predicted"/>
<dbReference type="AlphaFoldDB" id="A0A0N1JSX0"/>
<dbReference type="EMBL" id="LAQT01000007">
    <property type="protein sequence ID" value="KPC53298.1"/>
    <property type="molecule type" value="Genomic_DNA"/>
</dbReference>
<sequence>MRFDFFEGLASTVNDALISLFRAFNPSPVLDDAAARSLALEIAEPFR</sequence>
<evidence type="ECO:0000313" key="1">
    <source>
        <dbReference type="EMBL" id="KPC53298.1"/>
    </source>
</evidence>
<gene>
    <name evidence="1" type="ORF">WG78_09420</name>
</gene>
<comment type="caution">
    <text evidence="1">The sequence shown here is derived from an EMBL/GenBank/DDBJ whole genome shotgun (WGS) entry which is preliminary data.</text>
</comment>
<evidence type="ECO:0000313" key="2">
    <source>
        <dbReference type="Proteomes" id="UP000037939"/>
    </source>
</evidence>
<protein>
    <submittedName>
        <fullName evidence="1">Uncharacterized protein</fullName>
    </submittedName>
</protein>
<keyword evidence="2" id="KW-1185">Reference proteome</keyword>
<reference evidence="1 2" key="1">
    <citation type="submission" date="2015-07" db="EMBL/GenBank/DDBJ databases">
        <title>Draft genome sequence of the Amantichitinum ursilacus IGB-41, a new chitin-degrading bacterium.</title>
        <authorList>
            <person name="Kirstahler P."/>
            <person name="Guenther M."/>
            <person name="Grumaz C."/>
            <person name="Rupp S."/>
            <person name="Zibek S."/>
            <person name="Sohn K."/>
        </authorList>
    </citation>
    <scope>NUCLEOTIDE SEQUENCE [LARGE SCALE GENOMIC DNA]</scope>
    <source>
        <strain evidence="1 2">IGB-41</strain>
    </source>
</reference>
<name>A0A0N1JSX0_9NEIS</name>